<dbReference type="AlphaFoldDB" id="A0A1M5NG85"/>
<evidence type="ECO:0000256" key="1">
    <source>
        <dbReference type="SAM" id="Phobius"/>
    </source>
</evidence>
<protein>
    <submittedName>
        <fullName evidence="2">Uncharacterized protein</fullName>
    </submittedName>
</protein>
<organism evidence="2 3">
    <name type="scientific">Cognatishimia maritima</name>
    <dbReference type="NCBI Taxonomy" id="870908"/>
    <lineage>
        <taxon>Bacteria</taxon>
        <taxon>Pseudomonadati</taxon>
        <taxon>Pseudomonadota</taxon>
        <taxon>Alphaproteobacteria</taxon>
        <taxon>Rhodobacterales</taxon>
        <taxon>Paracoccaceae</taxon>
        <taxon>Cognatishimia</taxon>
    </lineage>
</organism>
<feature type="transmembrane region" description="Helical" evidence="1">
    <location>
        <begin position="92"/>
        <end position="114"/>
    </location>
</feature>
<dbReference type="Proteomes" id="UP000184211">
    <property type="component" value="Unassembled WGS sequence"/>
</dbReference>
<dbReference type="OrthoDB" id="7860961at2"/>
<reference evidence="3" key="1">
    <citation type="submission" date="2016-11" db="EMBL/GenBank/DDBJ databases">
        <authorList>
            <person name="Varghese N."/>
            <person name="Submissions S."/>
        </authorList>
    </citation>
    <scope>NUCLEOTIDE SEQUENCE [LARGE SCALE GENOMIC DNA]</scope>
    <source>
        <strain evidence="3">DSM 28223</strain>
    </source>
</reference>
<keyword evidence="1" id="KW-0812">Transmembrane</keyword>
<dbReference type="RefSeq" id="WP_072792163.1">
    <property type="nucleotide sequence ID" value="NZ_FQWM01000002.1"/>
</dbReference>
<dbReference type="STRING" id="870908.SAMN04488044_1530"/>
<proteinExistence type="predicted"/>
<dbReference type="EMBL" id="FQWM01000002">
    <property type="protein sequence ID" value="SHG88465.1"/>
    <property type="molecule type" value="Genomic_DNA"/>
</dbReference>
<keyword evidence="3" id="KW-1185">Reference proteome</keyword>
<keyword evidence="1" id="KW-1133">Transmembrane helix</keyword>
<evidence type="ECO:0000313" key="3">
    <source>
        <dbReference type="Proteomes" id="UP000184211"/>
    </source>
</evidence>
<evidence type="ECO:0000313" key="2">
    <source>
        <dbReference type="EMBL" id="SHG88465.1"/>
    </source>
</evidence>
<sequence>MTDVLNIPTLILGVSLHMLLWEHLPHWGTWFSRLLGVLPRPLQTLYEQWRCPYCAGFWIGLLLHAVTGQWFIAGFVQLPEFWGPAAVPLSWFIDALAFAALNKFGVLTLTALAYPAMLGHQAKEEFMAKMSAKSTDD</sequence>
<name>A0A1M5NG85_9RHOB</name>
<gene>
    <name evidence="2" type="ORF">SAMN04488044_1530</name>
</gene>
<keyword evidence="1" id="KW-0472">Membrane</keyword>
<feature type="transmembrane region" description="Helical" evidence="1">
    <location>
        <begin position="53"/>
        <end position="72"/>
    </location>
</feature>
<accession>A0A1M5NG85</accession>